<dbReference type="Gene3D" id="2.60.120.260">
    <property type="entry name" value="Galactose-binding domain-like"/>
    <property type="match status" value="1"/>
</dbReference>
<dbReference type="PANTHER" id="PTHR42732:SF1">
    <property type="entry name" value="BETA-MANNOSIDASE"/>
    <property type="match status" value="1"/>
</dbReference>
<dbReference type="InterPro" id="IPR036156">
    <property type="entry name" value="Beta-gal/glucu_dom_sf"/>
</dbReference>
<dbReference type="Pfam" id="PF02836">
    <property type="entry name" value="Glyco_hydro_2_C"/>
    <property type="match status" value="1"/>
</dbReference>
<dbReference type="AlphaFoldDB" id="A0A1C1A289"/>
<name>A0A1C1A289_9BACL</name>
<dbReference type="InterPro" id="IPR006104">
    <property type="entry name" value="Glyco_hydro_2_N"/>
</dbReference>
<reference evidence="9" key="1">
    <citation type="submission" date="2016-05" db="EMBL/GenBank/DDBJ databases">
        <title>Paenibacillus oryzae. sp. nov., isolated from the rice root.</title>
        <authorList>
            <person name="Zhang J."/>
            <person name="Zhang X."/>
        </authorList>
    </citation>
    <scope>NUCLEOTIDE SEQUENCE [LARGE SCALE GENOMIC DNA]</scope>
    <source>
        <strain evidence="9">KCTC13222</strain>
    </source>
</reference>
<dbReference type="InterPro" id="IPR013783">
    <property type="entry name" value="Ig-like_fold"/>
</dbReference>
<dbReference type="Pfam" id="PF16355">
    <property type="entry name" value="DUF4982"/>
    <property type="match status" value="1"/>
</dbReference>
<proteinExistence type="inferred from homology"/>
<evidence type="ECO:0000313" key="9">
    <source>
        <dbReference type="Proteomes" id="UP000093309"/>
    </source>
</evidence>
<dbReference type="EMBL" id="LYPC01000018">
    <property type="protein sequence ID" value="OCT14654.1"/>
    <property type="molecule type" value="Genomic_DNA"/>
</dbReference>
<feature type="domain" description="Glycosyl hydrolases family 2 sugar binding" evidence="6">
    <location>
        <begin position="65"/>
        <end position="182"/>
    </location>
</feature>
<dbReference type="Pfam" id="PF00703">
    <property type="entry name" value="Glyco_hydro_2"/>
    <property type="match status" value="1"/>
</dbReference>
<dbReference type="InterPro" id="IPR008979">
    <property type="entry name" value="Galactose-bd-like_sf"/>
</dbReference>
<comment type="caution">
    <text evidence="8">The sequence shown here is derived from an EMBL/GenBank/DDBJ whole genome shotgun (WGS) entry which is preliminary data.</text>
</comment>
<evidence type="ECO:0000313" key="8">
    <source>
        <dbReference type="EMBL" id="OCT14654.1"/>
    </source>
</evidence>
<dbReference type="SUPFAM" id="SSF49303">
    <property type="entry name" value="beta-Galactosidase/glucuronidase domain"/>
    <property type="match status" value="1"/>
</dbReference>
<dbReference type="Gene3D" id="3.20.20.80">
    <property type="entry name" value="Glycosidases"/>
    <property type="match status" value="1"/>
</dbReference>
<feature type="domain" description="Glycoside hydrolase family 2 immunoglobulin-like beta-sandwich" evidence="4">
    <location>
        <begin position="185"/>
        <end position="291"/>
    </location>
</feature>
<dbReference type="InterPro" id="IPR017853">
    <property type="entry name" value="GH"/>
</dbReference>
<dbReference type="InterPro" id="IPR006103">
    <property type="entry name" value="Glyco_hydro_2_cat"/>
</dbReference>
<dbReference type="Gene3D" id="2.60.40.10">
    <property type="entry name" value="Immunoglobulins"/>
    <property type="match status" value="2"/>
</dbReference>
<feature type="domain" description="Glycoside hydrolase family 2 catalytic" evidence="5">
    <location>
        <begin position="297"/>
        <end position="512"/>
    </location>
</feature>
<keyword evidence="9" id="KW-1185">Reference proteome</keyword>
<evidence type="ECO:0000256" key="2">
    <source>
        <dbReference type="ARBA" id="ARBA00022801"/>
    </source>
</evidence>
<evidence type="ECO:0000259" key="7">
    <source>
        <dbReference type="Pfam" id="PF16355"/>
    </source>
</evidence>
<evidence type="ECO:0000256" key="1">
    <source>
        <dbReference type="ARBA" id="ARBA00007401"/>
    </source>
</evidence>
<dbReference type="SUPFAM" id="SSF49785">
    <property type="entry name" value="Galactose-binding domain-like"/>
    <property type="match status" value="1"/>
</dbReference>
<dbReference type="SUPFAM" id="SSF51445">
    <property type="entry name" value="(Trans)glycosidases"/>
    <property type="match status" value="1"/>
</dbReference>
<dbReference type="Proteomes" id="UP000093309">
    <property type="component" value="Unassembled WGS sequence"/>
</dbReference>
<dbReference type="Pfam" id="PF02837">
    <property type="entry name" value="Glyco_hydro_2_N"/>
    <property type="match status" value="1"/>
</dbReference>
<dbReference type="GO" id="GO:0004553">
    <property type="term" value="F:hydrolase activity, hydrolyzing O-glycosyl compounds"/>
    <property type="evidence" value="ECO:0007669"/>
    <property type="project" value="InterPro"/>
</dbReference>
<evidence type="ECO:0000259" key="6">
    <source>
        <dbReference type="Pfam" id="PF02837"/>
    </source>
</evidence>
<comment type="similarity">
    <text evidence="1">Belongs to the glycosyl hydrolase 2 family.</text>
</comment>
<dbReference type="PRINTS" id="PR00132">
    <property type="entry name" value="GLHYDRLASE2"/>
</dbReference>
<evidence type="ECO:0000259" key="4">
    <source>
        <dbReference type="Pfam" id="PF00703"/>
    </source>
</evidence>
<feature type="domain" description="DUF4982" evidence="7">
    <location>
        <begin position="639"/>
        <end position="695"/>
    </location>
</feature>
<accession>A0A1C1A289</accession>
<organism evidence="8 9">
    <name type="scientific">Paenibacillus pectinilyticus</name>
    <dbReference type="NCBI Taxonomy" id="512399"/>
    <lineage>
        <taxon>Bacteria</taxon>
        <taxon>Bacillati</taxon>
        <taxon>Bacillota</taxon>
        <taxon>Bacilli</taxon>
        <taxon>Bacillales</taxon>
        <taxon>Paenibacillaceae</taxon>
        <taxon>Paenibacillus</taxon>
    </lineage>
</organism>
<dbReference type="InterPro" id="IPR006102">
    <property type="entry name" value="Ig-like_GH2"/>
</dbReference>
<sequence length="817" mass="92991">MERIFAAPLGGSKMITQRLTHNWAYIQSSLGGAWEVWRKDKLNNHYNLAWSEVELPHCFNALDAMDPDVPYYQGQGWYRTLLEVDNPYLNGRTLLHFEGAGQHTEVYVYEDRVGEHQGGYDEFTIDITDRLREGQFPAYYENKVPIAIRCDNTRNLETIPSDVSDFNLYGGLYRYVNLVYVPAVSLETVHVISQVSADRADIQVQVKLYHPEADKRSVRLRLQVWDDTEQEIFAATVNRVTWDGSEVVADFEVDAPHLWSPNAPRLYTCKVTLEDEGTGTETAETVRFGLRYFEFEKKGPFYLNGERLLLHGTHRHEDHAGVGAAMTEEMIACEMRLIKDMGANFIRLGHYQQSRIVLDQCDELGLLVWEEIPWCRGGLGGASYRQQCKDMLTAMITQHRNHPSIILWGLGNENDWEADFNYFDEEAIRDFMRELHALSHELDDTRLTAIRRCEFCRDIVDVYSPSIWAGWYRGVYPEYESYTRAGFENTDRFLHVEWGADNVAGRHVKKPYTGFADIQTGQGADERDGDYLLTGGDPRVSSLGDWSETYFCDMIDWYLRAQQGMPWLTGTAQWSFKDFSTPVRPDSPIPYLNMKGVVERDFKKKEAYYVFQSYWLEKPMIRIYGGAMDVRTGSAEEEQTIRVYSNCSQAELFINGESAGVRTRDVRDYPNAGLRWNVTLLPGMNQVVARGRNESGDVVSDETTFVFQTESWGVPVSLQLSSYEEPNGHVMIEAKAYDAEGVFCADAAVRIHFGLAGSGKLLDNLGTVRGSRSIELANGRACIYMDPRGGASMVSARCEGLRTAFVEVSGECGVRDK</sequence>
<evidence type="ECO:0000256" key="3">
    <source>
        <dbReference type="ARBA" id="ARBA00023295"/>
    </source>
</evidence>
<dbReference type="PANTHER" id="PTHR42732">
    <property type="entry name" value="BETA-GALACTOSIDASE"/>
    <property type="match status" value="1"/>
</dbReference>
<evidence type="ECO:0000259" key="5">
    <source>
        <dbReference type="Pfam" id="PF02836"/>
    </source>
</evidence>
<dbReference type="InterPro" id="IPR051913">
    <property type="entry name" value="GH2_Domain-Containing"/>
</dbReference>
<dbReference type="STRING" id="512399.A8709_25055"/>
<keyword evidence="2 8" id="KW-0378">Hydrolase</keyword>
<gene>
    <name evidence="8" type="ORF">A8709_25055</name>
</gene>
<keyword evidence="3" id="KW-0326">Glycosidase</keyword>
<dbReference type="InterPro" id="IPR032311">
    <property type="entry name" value="DUF4982"/>
</dbReference>
<dbReference type="GO" id="GO:0005975">
    <property type="term" value="P:carbohydrate metabolic process"/>
    <property type="evidence" value="ECO:0007669"/>
    <property type="project" value="InterPro"/>
</dbReference>
<protein>
    <submittedName>
        <fullName evidence="8">Glycoside hydrolase</fullName>
    </submittedName>
</protein>
<dbReference type="InterPro" id="IPR006101">
    <property type="entry name" value="Glyco_hydro_2"/>
</dbReference>